<protein>
    <submittedName>
        <fullName evidence="6">Metallophosphoesterase</fullName>
    </submittedName>
</protein>
<dbReference type="Proteomes" id="UP000282076">
    <property type="component" value="Unassembled WGS sequence"/>
</dbReference>
<accession>A0A494XNW5</accession>
<comment type="caution">
    <text evidence="6">The sequence shown here is derived from an EMBL/GenBank/DDBJ whole genome shotgun (WGS) entry which is preliminary data.</text>
</comment>
<keyword evidence="3" id="KW-0408">Iron</keyword>
<evidence type="ECO:0000259" key="5">
    <source>
        <dbReference type="Pfam" id="PF00149"/>
    </source>
</evidence>
<dbReference type="Gene3D" id="3.60.21.10">
    <property type="match status" value="1"/>
</dbReference>
<dbReference type="GO" id="GO:0046872">
    <property type="term" value="F:metal ion binding"/>
    <property type="evidence" value="ECO:0007669"/>
    <property type="project" value="UniProtKB-KW"/>
</dbReference>
<dbReference type="InterPro" id="IPR050884">
    <property type="entry name" value="CNP_phosphodiesterase-III"/>
</dbReference>
<keyword evidence="7" id="KW-1185">Reference proteome</keyword>
<sequence length="289" mass="32327">MSQSVNKPLLAFQVITDTHVTADPNHLYNRNFEQALRDIAANSPDSVGIMHAGDVTDHGFPGEYEELRRISELYKDKLPPLYMATGNHDVGLGFWKSRLGNFLDATGMPAAYHEHWLEGYAFLFLGTEQGLELFCDLSEAQLGWLDAKLGEAASSGMPAFVFLHQPLKNTTAGSMEAQKWYGVTQDDELKAILAKYPRTFLFTGHGHWDMEALRNHVDGEGKLPAMFNAASVAYLWTDEDKRKEGSQGYYVEVYEDRVHVKGRDFAAESWVKSAQYEVSLRPIISVSGG</sequence>
<keyword evidence="2" id="KW-0378">Hydrolase</keyword>
<dbReference type="PANTHER" id="PTHR42988:SF2">
    <property type="entry name" value="CYCLIC NUCLEOTIDE PHOSPHODIESTERASE CBUA0032-RELATED"/>
    <property type="match status" value="1"/>
</dbReference>
<dbReference type="PANTHER" id="PTHR42988">
    <property type="entry name" value="PHOSPHOHYDROLASE"/>
    <property type="match status" value="1"/>
</dbReference>
<dbReference type="InterPro" id="IPR004843">
    <property type="entry name" value="Calcineurin-like_PHP"/>
</dbReference>
<dbReference type="SUPFAM" id="SSF56300">
    <property type="entry name" value="Metallo-dependent phosphatases"/>
    <property type="match status" value="1"/>
</dbReference>
<dbReference type="GO" id="GO:0016787">
    <property type="term" value="F:hydrolase activity"/>
    <property type="evidence" value="ECO:0007669"/>
    <property type="project" value="UniProtKB-KW"/>
</dbReference>
<evidence type="ECO:0000313" key="6">
    <source>
        <dbReference type="EMBL" id="RKP51421.1"/>
    </source>
</evidence>
<evidence type="ECO:0000256" key="2">
    <source>
        <dbReference type="ARBA" id="ARBA00022801"/>
    </source>
</evidence>
<dbReference type="OrthoDB" id="1645838at2"/>
<keyword evidence="1" id="KW-0479">Metal-binding</keyword>
<evidence type="ECO:0000256" key="3">
    <source>
        <dbReference type="ARBA" id="ARBA00023004"/>
    </source>
</evidence>
<evidence type="ECO:0000313" key="7">
    <source>
        <dbReference type="Proteomes" id="UP000282076"/>
    </source>
</evidence>
<organism evidence="6 7">
    <name type="scientific">Cohnella endophytica</name>
    <dbReference type="NCBI Taxonomy" id="2419778"/>
    <lineage>
        <taxon>Bacteria</taxon>
        <taxon>Bacillati</taxon>
        <taxon>Bacillota</taxon>
        <taxon>Bacilli</taxon>
        <taxon>Bacillales</taxon>
        <taxon>Paenibacillaceae</taxon>
        <taxon>Cohnella</taxon>
    </lineage>
</organism>
<feature type="domain" description="Calcineurin-like phosphoesterase" evidence="5">
    <location>
        <begin position="14"/>
        <end position="208"/>
    </location>
</feature>
<evidence type="ECO:0000256" key="4">
    <source>
        <dbReference type="ARBA" id="ARBA00025742"/>
    </source>
</evidence>
<dbReference type="AlphaFoldDB" id="A0A494XNW5"/>
<dbReference type="RefSeq" id="WP_120978119.1">
    <property type="nucleotide sequence ID" value="NZ_RBZM01000007.1"/>
</dbReference>
<name>A0A494XNW5_9BACL</name>
<dbReference type="EMBL" id="RBZM01000007">
    <property type="protein sequence ID" value="RKP51421.1"/>
    <property type="molecule type" value="Genomic_DNA"/>
</dbReference>
<proteinExistence type="inferred from homology"/>
<reference evidence="6 7" key="1">
    <citation type="submission" date="2018-10" db="EMBL/GenBank/DDBJ databases">
        <title>Cohnella sp. M2MS4P-1, whole genome shotgun sequence.</title>
        <authorList>
            <person name="Tuo L."/>
        </authorList>
    </citation>
    <scope>NUCLEOTIDE SEQUENCE [LARGE SCALE GENOMIC DNA]</scope>
    <source>
        <strain evidence="6 7">M2MS4P-1</strain>
    </source>
</reference>
<dbReference type="Pfam" id="PF00149">
    <property type="entry name" value="Metallophos"/>
    <property type="match status" value="1"/>
</dbReference>
<dbReference type="InterPro" id="IPR029052">
    <property type="entry name" value="Metallo-depent_PP-like"/>
</dbReference>
<gene>
    <name evidence="6" type="ORF">D7Z26_16645</name>
</gene>
<evidence type="ECO:0000256" key="1">
    <source>
        <dbReference type="ARBA" id="ARBA00022723"/>
    </source>
</evidence>
<comment type="similarity">
    <text evidence="4">Belongs to the cyclic nucleotide phosphodiesterase class-III family.</text>
</comment>